<evidence type="ECO:0000256" key="2">
    <source>
        <dbReference type="ARBA" id="ARBA00022692"/>
    </source>
</evidence>
<dbReference type="GeneID" id="109475718"/>
<dbReference type="Pfam" id="PF01477">
    <property type="entry name" value="PLAT"/>
    <property type="match status" value="1"/>
</dbReference>
<feature type="transmembrane region" description="Helical" evidence="6">
    <location>
        <begin position="154"/>
        <end position="173"/>
    </location>
</feature>
<dbReference type="OrthoDB" id="2121937at2759"/>
<accession>A0A6P4ZQX7</accession>
<feature type="domain" description="PLAT" evidence="7">
    <location>
        <begin position="200"/>
        <end position="317"/>
    </location>
</feature>
<protein>
    <submittedName>
        <fullName evidence="9">Polycystic kidney disease protein 1-like 3</fullName>
    </submittedName>
</protein>
<dbReference type="InterPro" id="IPR051223">
    <property type="entry name" value="Polycystin"/>
</dbReference>
<evidence type="ECO:0000256" key="5">
    <source>
        <dbReference type="PROSITE-ProRule" id="PRU00152"/>
    </source>
</evidence>
<gene>
    <name evidence="9" type="primary">LOC109475718</name>
</gene>
<dbReference type="Pfam" id="PF01825">
    <property type="entry name" value="GPS"/>
    <property type="match status" value="1"/>
</dbReference>
<reference evidence="9" key="1">
    <citation type="submission" date="2025-08" db="UniProtKB">
        <authorList>
            <consortium name="RefSeq"/>
        </authorList>
    </citation>
    <scope>IDENTIFICATION</scope>
    <source>
        <tissue evidence="9">Gonad</tissue>
    </source>
</reference>
<dbReference type="InterPro" id="IPR000203">
    <property type="entry name" value="GPS"/>
</dbReference>
<dbReference type="Gene3D" id="2.60.220.50">
    <property type="match status" value="1"/>
</dbReference>
<keyword evidence="3 6" id="KW-1133">Transmembrane helix</keyword>
<dbReference type="GO" id="GO:0005262">
    <property type="term" value="F:calcium channel activity"/>
    <property type="evidence" value="ECO:0007669"/>
    <property type="project" value="TreeGrafter"/>
</dbReference>
<evidence type="ECO:0000313" key="9">
    <source>
        <dbReference type="RefSeq" id="XP_019632041.1"/>
    </source>
</evidence>
<evidence type="ECO:0000259" key="7">
    <source>
        <dbReference type="PROSITE" id="PS50095"/>
    </source>
</evidence>
<feature type="transmembrane region" description="Helical" evidence="6">
    <location>
        <begin position="363"/>
        <end position="382"/>
    </location>
</feature>
<evidence type="ECO:0000256" key="1">
    <source>
        <dbReference type="ARBA" id="ARBA00004370"/>
    </source>
</evidence>
<feature type="non-terminal residue" evidence="9">
    <location>
        <position position="408"/>
    </location>
</feature>
<dbReference type="RefSeq" id="XP_019632041.1">
    <property type="nucleotide sequence ID" value="XM_019776482.1"/>
</dbReference>
<evidence type="ECO:0000256" key="4">
    <source>
        <dbReference type="ARBA" id="ARBA00023136"/>
    </source>
</evidence>
<evidence type="ECO:0000313" key="8">
    <source>
        <dbReference type="Proteomes" id="UP000515135"/>
    </source>
</evidence>
<dbReference type="KEGG" id="bbel:109475718"/>
<dbReference type="PROSITE" id="PS50095">
    <property type="entry name" value="PLAT"/>
    <property type="match status" value="1"/>
</dbReference>
<dbReference type="PANTHER" id="PTHR10877">
    <property type="entry name" value="POLYCYSTIN FAMILY MEMBER"/>
    <property type="match status" value="1"/>
</dbReference>
<dbReference type="InterPro" id="IPR046338">
    <property type="entry name" value="GAIN_dom_sf"/>
</dbReference>
<dbReference type="SUPFAM" id="SSF49723">
    <property type="entry name" value="Lipase/lipooxygenase domain (PLAT/LH2 domain)"/>
    <property type="match status" value="1"/>
</dbReference>
<dbReference type="SMART" id="SM00303">
    <property type="entry name" value="GPS"/>
    <property type="match status" value="1"/>
</dbReference>
<dbReference type="PANTHER" id="PTHR10877:SF194">
    <property type="entry name" value="LOCATION OF VULVA DEFECTIVE 1"/>
    <property type="match status" value="1"/>
</dbReference>
<comment type="subcellular location">
    <subcellularLocation>
        <location evidence="1">Membrane</location>
    </subcellularLocation>
</comment>
<dbReference type="GO" id="GO:0016020">
    <property type="term" value="C:membrane"/>
    <property type="evidence" value="ECO:0007669"/>
    <property type="project" value="UniProtKB-SubCell"/>
</dbReference>
<sequence length="408" mass="46125">MLLRKEAPPTPDEYDWTATLPVPDEQIVSIPWTNGTNLTSNPYHWLLSPEEINITTEDVDTMKDYFIGVQLGSEQDLWRGDVVNFTLYVFETSCVYFDEELHLWQSDGCEVGLMSNSSHIHCRCYHLTKFSGFVAPNPLNIAEALSANVLENPAGLFLVLTVFGAYLVGIVWARKSDRRDVVKAGIGILPGHRLNPRQDCQYLITVYTGFKGNAGTTAEVTIVLYSQDHESCPFRLSDEKRILFERGSVDSFLVSTSQPLGALRFVRVWHNNGGYSPGWFLSQIVVTNRGDNTPNFFICNRWFALDRDDGQISRVLIEADPDEMKKFRNLFLAKSSRDMSDGHLWFSVAGRPARSPFTRVQRLSCCLTLLYSTMVTNIMFFGRGDEFDPPEPIRIGGIEMDPPISLPQ</sequence>
<proteinExistence type="predicted"/>
<dbReference type="FunFam" id="2.60.60.20:FF:000019">
    <property type="entry name" value="Uncharacterized protein"/>
    <property type="match status" value="1"/>
</dbReference>
<dbReference type="SMART" id="SM00308">
    <property type="entry name" value="LH2"/>
    <property type="match status" value="1"/>
</dbReference>
<keyword evidence="2 6" id="KW-0812">Transmembrane</keyword>
<dbReference type="Proteomes" id="UP000515135">
    <property type="component" value="Unplaced"/>
</dbReference>
<organism evidence="8 9">
    <name type="scientific">Branchiostoma belcheri</name>
    <name type="common">Amphioxus</name>
    <dbReference type="NCBI Taxonomy" id="7741"/>
    <lineage>
        <taxon>Eukaryota</taxon>
        <taxon>Metazoa</taxon>
        <taxon>Chordata</taxon>
        <taxon>Cephalochordata</taxon>
        <taxon>Leptocardii</taxon>
        <taxon>Amphioxiformes</taxon>
        <taxon>Branchiostomatidae</taxon>
        <taxon>Branchiostoma</taxon>
    </lineage>
</organism>
<dbReference type="GO" id="GO:0050982">
    <property type="term" value="P:detection of mechanical stimulus"/>
    <property type="evidence" value="ECO:0007669"/>
    <property type="project" value="TreeGrafter"/>
</dbReference>
<comment type="caution">
    <text evidence="5">Lacks conserved residue(s) required for the propagation of feature annotation.</text>
</comment>
<evidence type="ECO:0000256" key="6">
    <source>
        <dbReference type="SAM" id="Phobius"/>
    </source>
</evidence>
<dbReference type="AlphaFoldDB" id="A0A6P4ZQX7"/>
<dbReference type="Gene3D" id="2.60.60.20">
    <property type="entry name" value="PLAT/LH2 domain"/>
    <property type="match status" value="1"/>
</dbReference>
<name>A0A6P4ZQX7_BRABE</name>
<dbReference type="InterPro" id="IPR001024">
    <property type="entry name" value="PLAT/LH2_dom"/>
</dbReference>
<dbReference type="InterPro" id="IPR036392">
    <property type="entry name" value="PLAT/LH2_dom_sf"/>
</dbReference>
<keyword evidence="4 6" id="KW-0472">Membrane</keyword>
<keyword evidence="8" id="KW-1185">Reference proteome</keyword>
<evidence type="ECO:0000256" key="3">
    <source>
        <dbReference type="ARBA" id="ARBA00022989"/>
    </source>
</evidence>